<organism evidence="1 2">
    <name type="scientific">Sporosarcina quadrami</name>
    <dbReference type="NCBI Taxonomy" id="2762234"/>
    <lineage>
        <taxon>Bacteria</taxon>
        <taxon>Bacillati</taxon>
        <taxon>Bacillota</taxon>
        <taxon>Bacilli</taxon>
        <taxon>Bacillales</taxon>
        <taxon>Caryophanaceae</taxon>
        <taxon>Sporosarcina</taxon>
    </lineage>
</organism>
<gene>
    <name evidence="1" type="ORF">H9649_10280</name>
</gene>
<dbReference type="EMBL" id="JACSQN010000008">
    <property type="protein sequence ID" value="MBD7984973.1"/>
    <property type="molecule type" value="Genomic_DNA"/>
</dbReference>
<proteinExistence type="predicted"/>
<evidence type="ECO:0008006" key="3">
    <source>
        <dbReference type="Google" id="ProtNLM"/>
    </source>
</evidence>
<accession>A0ABR8UB73</accession>
<reference evidence="1 2" key="1">
    <citation type="submission" date="2020-08" db="EMBL/GenBank/DDBJ databases">
        <title>A Genomic Blueprint of the Chicken Gut Microbiome.</title>
        <authorList>
            <person name="Gilroy R."/>
            <person name="Ravi A."/>
            <person name="Getino M."/>
            <person name="Pursley I."/>
            <person name="Horton D.L."/>
            <person name="Alikhan N.-F."/>
            <person name="Baker D."/>
            <person name="Gharbi K."/>
            <person name="Hall N."/>
            <person name="Watson M."/>
            <person name="Adriaenssens E.M."/>
            <person name="Foster-Nyarko E."/>
            <person name="Jarju S."/>
            <person name="Secka A."/>
            <person name="Antonio M."/>
            <person name="Oren A."/>
            <person name="Chaudhuri R."/>
            <person name="La Ragione R.M."/>
            <person name="Hildebrand F."/>
            <person name="Pallen M.J."/>
        </authorList>
    </citation>
    <scope>NUCLEOTIDE SEQUENCE [LARGE SCALE GENOMIC DNA]</scope>
    <source>
        <strain evidence="1 2">Sa2YVA2</strain>
    </source>
</reference>
<dbReference type="Proteomes" id="UP000626786">
    <property type="component" value="Unassembled WGS sequence"/>
</dbReference>
<protein>
    <recommendedName>
        <fullName evidence="3">SMI1/KNR4 family protein</fullName>
    </recommendedName>
</protein>
<sequence>MIGQMVTDEYGAFTIPDEVLKLIQLEEDLQKEGETLDTIGFRPIVTECAYSITPIDVIPFAYTGGDGVHFGFLTDFGKVGNLNDASIVCVSPTNDPPIRLIASTLQEFLRMATSVPHVGLLEECWQWNDREMVDGILEEWRSDDYQSKRNRIFNRVREIYNTEEIDVVKHIQLANEERNSKIILPTYDGLGILSIDNENGEKRYQFNTDRSQDEEELARMRAFLSVATTAEKLGFIRDATFWYILAHDYHNEVLNLIREILQSLQLKDELKRLEVRDL</sequence>
<name>A0ABR8UB73_9BACL</name>
<dbReference type="RefSeq" id="WP_191694675.1">
    <property type="nucleotide sequence ID" value="NZ_JACSQN010000008.1"/>
</dbReference>
<evidence type="ECO:0000313" key="2">
    <source>
        <dbReference type="Proteomes" id="UP000626786"/>
    </source>
</evidence>
<keyword evidence="2" id="KW-1185">Reference proteome</keyword>
<comment type="caution">
    <text evidence="1">The sequence shown here is derived from an EMBL/GenBank/DDBJ whole genome shotgun (WGS) entry which is preliminary data.</text>
</comment>
<evidence type="ECO:0000313" key="1">
    <source>
        <dbReference type="EMBL" id="MBD7984973.1"/>
    </source>
</evidence>